<dbReference type="OrthoDB" id="1086190at2"/>
<evidence type="ECO:0008006" key="4">
    <source>
        <dbReference type="Google" id="ProtNLM"/>
    </source>
</evidence>
<feature type="signal peptide" evidence="1">
    <location>
        <begin position="1"/>
        <end position="22"/>
    </location>
</feature>
<evidence type="ECO:0000313" key="2">
    <source>
        <dbReference type="EMBL" id="QFQ12103.1"/>
    </source>
</evidence>
<gene>
    <name evidence="2" type="ORF">C7Y71_003190</name>
</gene>
<dbReference type="KEGG" id="alq:C7Y71_003190"/>
<name>A0A5P8E520_9BACT</name>
<proteinExistence type="predicted"/>
<dbReference type="Proteomes" id="UP000249375">
    <property type="component" value="Chromosome"/>
</dbReference>
<reference evidence="2 3" key="1">
    <citation type="submission" date="2018-11" db="EMBL/GenBank/DDBJ databases">
        <authorList>
            <person name="Na S.W."/>
            <person name="Baik M."/>
        </authorList>
    </citation>
    <scope>NUCLEOTIDE SEQUENCE [LARGE SCALE GENOMIC DNA]</scope>
    <source>
        <strain evidence="2 3">E39</strain>
    </source>
</reference>
<dbReference type="RefSeq" id="WP_111898602.1">
    <property type="nucleotide sequence ID" value="NZ_CP033459.1"/>
</dbReference>
<evidence type="ECO:0000256" key="1">
    <source>
        <dbReference type="SAM" id="SignalP"/>
    </source>
</evidence>
<protein>
    <recommendedName>
        <fullName evidence="4">T9SS type A sorting domain-containing protein</fullName>
    </recommendedName>
</protein>
<feature type="chain" id="PRO_5024342852" description="T9SS type A sorting domain-containing protein" evidence="1">
    <location>
        <begin position="23"/>
        <end position="2307"/>
    </location>
</feature>
<organism evidence="2 3">
    <name type="scientific">Pseudoprevotella muciniphila</name>
    <dbReference type="NCBI Taxonomy" id="2133944"/>
    <lineage>
        <taxon>Bacteria</taxon>
        <taxon>Pseudomonadati</taxon>
        <taxon>Bacteroidota</taxon>
        <taxon>Bacteroidia</taxon>
        <taxon>Bacteroidales</taxon>
        <taxon>Prevotellaceae</taxon>
        <taxon>Pseudoprevotella</taxon>
    </lineage>
</organism>
<keyword evidence="3" id="KW-1185">Reference proteome</keyword>
<evidence type="ECO:0000313" key="3">
    <source>
        <dbReference type="Proteomes" id="UP000249375"/>
    </source>
</evidence>
<sequence length="2307" mass="256523">MRTKITQLFVILLSWLALPVGAQTYRMTTGTRVSLSDLTVGNNYAIFSTAISGTNTSGLAYAGYICDTGSAFKMNKPGKLPKDYTPSAAEIWTLTAKEGSTVTFKNASTGRYISSNTSSRLSSEEASVKLYDYQNLPSGINTMGEGESSVSDDGQSCINCATGDFTNANVFGIVTTEEQAGLKVSPDNAIVNYAGFCYPFAFYQAVEQKTVITINFVKDGITLFTKTETNVSIGKEYTYLVPNAYQGYQITTASDGTNTATAGSALRFVPNETGNVVTVTLGQQEEIRTFNKITRELSLTEITDISQIQAGQKIVMKIHNTNGNGGYLFWGYNHSLGKRDSLRYDTERYIFTITKAETDGNKKIVQIMGEDGYYFPALSGSNSESIILGTAADYELIYNNGGYFYLKNGDFGVNNKGEYGLSQIVQFQYGDNRPNQRIWIYAAGEEASLTATTSIPLDVLGNPVQDGGKYAIRMPGRATQVGYNVYLTGSTGSSYIVHKSASLDNSMKWTLSFAPGGLVLKSEENGNYAASFKFTEKNNNEASTSWANGHDKEFLTAATEERAEVWFPTPRTITVEGNSINGYLLETTTSNSTSNYLSNHGGYTFSNMGLYNVSTDFGSVFQFVPAYDVNFVDENGLPITVTINDITSASGEFVLPDGGYYTFGSGTFPGMSLNTLEELLFNINGIDYDFSGFYQTISKITSSLLIKVKNSNIDYNRPGAQTTLNDKFDQAIVSGKRYFLKMRQNVNGTTDAEIDANVAYQTKNASGQIAPLAWNGDSTQVWRPYGSLQTIVLRSSDDTYLKVNNYPTSGIGYGTSFAFDATLANATPFSAWPCDNILRRYHLTTSNSTGSIYQYTSDVVNSANTAGLNTQVVTTDVGEKIQFVPANKLSFIVKDENGNEYANPSITYNGLTFDKTAMRGVYVEQGKGISSLNITAAAGESAIAYNDAQYRYFIGSTKIQAENLSSAIANLSGDATIIIQKRQNTSPYAIDDLFDVNGDLVESNKLYRIQFTGHGNYYLTQVHKSDETMGSNAFIANGKQHWYVEKSDNDSIMFYTANEVGYLSNKEDATGNTFAEAIVSSLSTSLSNPSASVKIQTVKSPARLVAGSTFALRWNRNDWYFNGDNAATSTLSADNYYTLVTATDSSFYLMRTSTAGNTPAYIKKPTSTTTGDVTVTTDISEAAPIVIEHMNDSIFRLKTYIDPADPTTFTYFDKKNGDATVPCFWKDGNGNPSVPNSPVKFYQVLEVDDALKFAFERLNGNQDEYVYRFKTTVNNSTSYLASPGGMSKHIGFTKNPGIGANFSLIPISPVYDVFNSELNNSTYRIEMPGRAEESGGPVTLTMNGGAGYSLSDREQYYINPQGLKHYRNYYWLSDIEQNVQYRNDSTQVWFLEPNGIGGAWIKNINGKYWKAERFEEGKKQVTDTVSNRENATLWAIIPVAVSGVANAYNLVAANDTIATPTNWYFSNHGGIDYNMGFHNNATDPGSYFTFTPVRKIRREDAYEQGIISAYGFKCYGLGYKNTDYAPGDSRDSIQGYELPKNLWLPYNPMSQSYSHITFHRPELIGYHYENGITETKHSDRIIRYTGYELNDYPIIGSNPPYQNDDGDWTFAENTRWYAITVRACDGKKENPYIMSQNFFRYVSMADVNTPFCDRFLFCFVGDSINGYLVYNKAEGAGRYMGSKNADHICTAGERNIKWLPNDNTEQEKLYSKHLIQVTQHSQSGYYMLVDRYTTFSFDAYNPPPNNNTVGWNCYWHARYQPNGAYIKNVLGTEEWTNGQTNQAASYEPSIYHNGGSYFARTMTFPDLTAIYARAFNKEFFHDHIGYLGMHTHADSVELNYNLLQANLKTIGPVNPEDYTTLSEYKVALQQAKDDSLAMYDIFLENLYQYGVKYDVRLGYKLRNEKTGRWLAVKGDNNDGPLTLTDVSDAEEATTPGVLWKFIEVGDKAIADNSSVNNKYYKLHNIYRSANLKIGSDGSISLEPEDYDQRSSYGDDSGIGTNIDFVNDMRRMHNWAEFVIKPEGAEITGSSKGYLLSSTGNGVFTTDYDLGDSERNARWMIKGFALDTIHLALPETAHSSTQLVYSSAVDPDKDFTWPYRHGLSAWRMTWRHHEVIRGQKIVPEAASNDRPFITAGTGILFRGPKDVKFPLLPCKATTKYNSLLVSPDSNVEKDTIEGKPGFKLTKNSGFVIDYVNDEDIVRCCLIGSEGYTNSNYTKLDEDHVFLPKNKPYIPNSEDFYGSKDFTIALELEDEFGNITNIGTIDAEGNVTIGEYDKNAPLYDLQGRRVTNPIKGHIYIQNQRKIYFR</sequence>
<accession>A0A5P8E520</accession>
<dbReference type="EMBL" id="CP033459">
    <property type="protein sequence ID" value="QFQ12103.1"/>
    <property type="molecule type" value="Genomic_DNA"/>
</dbReference>
<keyword evidence="1" id="KW-0732">Signal</keyword>